<sequence>MSKSNIEKSAEQISEYLRGNPQHVRVETIKLPETSQDTTAHQ</sequence>
<organism evidence="2">
    <name type="scientific">Lacticaseibacillus rhamnosus</name>
    <name type="common">Lactobacillus rhamnosus</name>
    <dbReference type="NCBI Taxonomy" id="47715"/>
    <lineage>
        <taxon>Bacteria</taxon>
        <taxon>Bacillati</taxon>
        <taxon>Bacillota</taxon>
        <taxon>Bacilli</taxon>
        <taxon>Lactobacillales</taxon>
        <taxon>Lactobacillaceae</taxon>
        <taxon>Lacticaseibacillus</taxon>
    </lineage>
</organism>
<feature type="compositionally biased region" description="Basic and acidic residues" evidence="1">
    <location>
        <begin position="1"/>
        <end position="10"/>
    </location>
</feature>
<dbReference type="AlphaFoldDB" id="A0A6N3BDT8"/>
<evidence type="ECO:0000256" key="1">
    <source>
        <dbReference type="SAM" id="MobiDB-lite"/>
    </source>
</evidence>
<name>A0A6N3BDT8_LACRH</name>
<gene>
    <name evidence="2" type="ORF">LRLFYP97_02404</name>
</gene>
<proteinExistence type="predicted"/>
<reference evidence="2" key="1">
    <citation type="submission" date="2019-11" db="EMBL/GenBank/DDBJ databases">
        <authorList>
            <person name="Feng L."/>
        </authorList>
    </citation>
    <scope>NUCLEOTIDE SEQUENCE</scope>
    <source>
        <strain evidence="2">LrhamnosusLFYP97</strain>
    </source>
</reference>
<evidence type="ECO:0000313" key="2">
    <source>
        <dbReference type="EMBL" id="VYU01304.1"/>
    </source>
</evidence>
<dbReference type="RefSeq" id="WP_005714974.1">
    <property type="nucleotide sequence ID" value="NZ_CACRTK010000047.1"/>
</dbReference>
<protein>
    <submittedName>
        <fullName evidence="2">Uncharacterized protein</fullName>
    </submittedName>
</protein>
<feature type="compositionally biased region" description="Polar residues" evidence="1">
    <location>
        <begin position="33"/>
        <end position="42"/>
    </location>
</feature>
<feature type="region of interest" description="Disordered" evidence="1">
    <location>
        <begin position="1"/>
        <end position="42"/>
    </location>
</feature>
<dbReference type="EMBL" id="CACRTK010000047">
    <property type="protein sequence ID" value="VYU01304.1"/>
    <property type="molecule type" value="Genomic_DNA"/>
</dbReference>
<accession>A0A6N3BDT8</accession>